<dbReference type="AlphaFoldDB" id="A0A9E6R8V3"/>
<dbReference type="EMBL" id="CP081869">
    <property type="protein sequence ID" value="QZO00353.1"/>
    <property type="molecule type" value="Genomic_DNA"/>
</dbReference>
<protein>
    <submittedName>
        <fullName evidence="1">Uncharacterized protein</fullName>
    </submittedName>
</protein>
<sequence length="187" mass="20568">MFACEQRDASDLLRLVRQVFTAVSALPVEVDGADEYVQELAGFHGLQPSEAFVVKLRSNTRSFTLIAATTRAWEQKRPALLSTKHDARRARRHVLLTPAGWVRRPAFLDNCALIGTSRSLRITATDRMAIIARVRETPGVSLEDCALEIASHDDPVGAVLKMVGEGLLRMDLRTPMSPDICVSVSVS</sequence>
<evidence type="ECO:0000313" key="2">
    <source>
        <dbReference type="Proteomes" id="UP000825701"/>
    </source>
</evidence>
<reference evidence="1" key="1">
    <citation type="submission" date="2021-08" db="EMBL/GenBank/DDBJ databases">
        <authorList>
            <person name="Zhang H."/>
            <person name="Xu M."/>
            <person name="Yu Z."/>
            <person name="Yang L."/>
            <person name="Cai Y."/>
        </authorList>
    </citation>
    <scope>NUCLEOTIDE SEQUENCE</scope>
    <source>
        <strain evidence="1">CHL1</strain>
    </source>
</reference>
<organism evidence="1 2">
    <name type="scientific">Chenggangzhangella methanolivorans</name>
    <dbReference type="NCBI Taxonomy" id="1437009"/>
    <lineage>
        <taxon>Bacteria</taxon>
        <taxon>Pseudomonadati</taxon>
        <taxon>Pseudomonadota</taxon>
        <taxon>Alphaproteobacteria</taxon>
        <taxon>Hyphomicrobiales</taxon>
        <taxon>Methylopilaceae</taxon>
        <taxon>Chenggangzhangella</taxon>
    </lineage>
</organism>
<name>A0A9E6R8V3_9HYPH</name>
<dbReference type="KEGG" id="cmet:K6K41_00770"/>
<accession>A0A9E6R8V3</accession>
<evidence type="ECO:0000313" key="1">
    <source>
        <dbReference type="EMBL" id="QZO00353.1"/>
    </source>
</evidence>
<dbReference type="RefSeq" id="WP_261403549.1">
    <property type="nucleotide sequence ID" value="NZ_CP081869.1"/>
</dbReference>
<gene>
    <name evidence="1" type="ORF">K6K41_00770</name>
</gene>
<dbReference type="Proteomes" id="UP000825701">
    <property type="component" value="Chromosome"/>
</dbReference>
<proteinExistence type="predicted"/>
<keyword evidence="2" id="KW-1185">Reference proteome</keyword>